<dbReference type="PIRSF" id="PIRSF037290">
    <property type="entry name" value="UCP037290"/>
    <property type="match status" value="1"/>
</dbReference>
<dbReference type="AlphaFoldDB" id="A0A4V5NXU8"/>
<dbReference type="OrthoDB" id="9811176at2"/>
<organism evidence="1 2">
    <name type="scientific">Thalassotalea mangrovi</name>
    <dbReference type="NCBI Taxonomy" id="2572245"/>
    <lineage>
        <taxon>Bacteria</taxon>
        <taxon>Pseudomonadati</taxon>
        <taxon>Pseudomonadota</taxon>
        <taxon>Gammaproteobacteria</taxon>
        <taxon>Alteromonadales</taxon>
        <taxon>Colwelliaceae</taxon>
        <taxon>Thalassotalea</taxon>
    </lineage>
</organism>
<protein>
    <submittedName>
        <fullName evidence="1">Translesion DNA synthesis-associated protein ImuA</fullName>
    </submittedName>
</protein>
<accession>A0A4V5NXU8</accession>
<comment type="caution">
    <text evidence="1">The sequence shown here is derived from an EMBL/GenBank/DDBJ whole genome shotgun (WGS) entry which is preliminary data.</text>
</comment>
<evidence type="ECO:0000313" key="1">
    <source>
        <dbReference type="EMBL" id="TKB47542.1"/>
    </source>
</evidence>
<keyword evidence="2" id="KW-1185">Reference proteome</keyword>
<evidence type="ECO:0000313" key="2">
    <source>
        <dbReference type="Proteomes" id="UP000307999"/>
    </source>
</evidence>
<dbReference type="Gene3D" id="3.40.50.300">
    <property type="entry name" value="P-loop containing nucleotide triphosphate hydrolases"/>
    <property type="match status" value="1"/>
</dbReference>
<dbReference type="InterPro" id="IPR027417">
    <property type="entry name" value="P-loop_NTPase"/>
</dbReference>
<dbReference type="SUPFAM" id="SSF52540">
    <property type="entry name" value="P-loop containing nucleoside triphosphate hydrolases"/>
    <property type="match status" value="1"/>
</dbReference>
<reference evidence="1 2" key="1">
    <citation type="submission" date="2019-04" db="EMBL/GenBank/DDBJ databases">
        <title>Thalassotalea guangxiensis sp. nov., isolated from sediment of the coastal wetland.</title>
        <authorList>
            <person name="Zheng S."/>
            <person name="Zhang D."/>
        </authorList>
    </citation>
    <scope>NUCLEOTIDE SEQUENCE [LARGE SCALE GENOMIC DNA]</scope>
    <source>
        <strain evidence="1 2">ZS-4</strain>
    </source>
</reference>
<gene>
    <name evidence="1" type="primary">imuA</name>
    <name evidence="1" type="ORF">E8M12_01805</name>
</gene>
<dbReference type="InterPro" id="IPR017166">
    <property type="entry name" value="UCP037290"/>
</dbReference>
<name>A0A4V5NXU8_9GAMM</name>
<dbReference type="InterPro" id="IPR047610">
    <property type="entry name" value="ImuA_translesion"/>
</dbReference>
<dbReference type="EMBL" id="SWDB01000003">
    <property type="protein sequence ID" value="TKB47542.1"/>
    <property type="molecule type" value="Genomic_DNA"/>
</dbReference>
<proteinExistence type="predicted"/>
<dbReference type="Proteomes" id="UP000307999">
    <property type="component" value="Unassembled WGS sequence"/>
</dbReference>
<dbReference type="NCBIfam" id="NF033429">
    <property type="entry name" value="ImuA_translesion"/>
    <property type="match status" value="1"/>
</dbReference>
<sequence length="230" mass="25570">MVLVLMNKLIKDLQHRHLVWHGGVKTPEPDLESSGYFELDQHLNGGLVKAGAIEILTETGIGELRLLLPTLTAGSERLLIFINPPGNVSAVMLAAQGIDLQDVIVITPDKEKDALWSAEECLKSGTCGSVLLWLDQAIEIHQVKRLQLAAEKGASRVFMLRHKRYETLSLPLDLSISLCASPSGIDAQINKRKRGWPSKRFHIDMRQHWPTLTLGKIPDNLVYFPTSKVS</sequence>